<dbReference type="GO" id="GO:0005829">
    <property type="term" value="C:cytosol"/>
    <property type="evidence" value="ECO:0007669"/>
    <property type="project" value="TreeGrafter"/>
</dbReference>
<dbReference type="GO" id="GO:0051782">
    <property type="term" value="P:negative regulation of cell division"/>
    <property type="evidence" value="ECO:0007669"/>
    <property type="project" value="TreeGrafter"/>
</dbReference>
<dbReference type="GO" id="GO:0016887">
    <property type="term" value="F:ATP hydrolysis activity"/>
    <property type="evidence" value="ECO:0007669"/>
    <property type="project" value="TreeGrafter"/>
</dbReference>
<dbReference type="OrthoDB" id="9816297at2"/>
<dbReference type="STRING" id="394958.BGI42_04090"/>
<dbReference type="PANTHER" id="PTHR43384:SF4">
    <property type="entry name" value="CELLULOSE BIOSYNTHESIS PROTEIN BCSQ-RELATED"/>
    <property type="match status" value="1"/>
</dbReference>
<evidence type="ECO:0000259" key="3">
    <source>
        <dbReference type="Pfam" id="PF13614"/>
    </source>
</evidence>
<dbReference type="GO" id="GO:0009898">
    <property type="term" value="C:cytoplasmic side of plasma membrane"/>
    <property type="evidence" value="ECO:0007669"/>
    <property type="project" value="TreeGrafter"/>
</dbReference>
<sequence length="286" mass="31669">MLDQAEALRKLADESENITSKSSTKIITVTSGKGGVGKSNFVVNLGIALQNKGKKVLIFDADLGMGNDDVLMGIYPKYNIFDIIFTEKKIEDIIVLGPNGVSLLPGGSGLNKVDELQESERNLFLEKLESLNDFDYILMDTGAGINRSILSFMAVSEDLIILTTPEPTALTDAYSLIKAADHFKIKNNAMIVVNRVFDLSEGLQVYNKLERAVSKFLKLNLEYLGCITDDRKVLQSVRMQKPFVILYPTSEASQSINNIALKILGQDVKTSSGPRELFKKLFRMFS</sequence>
<evidence type="ECO:0000256" key="2">
    <source>
        <dbReference type="ARBA" id="ARBA00022840"/>
    </source>
</evidence>
<reference evidence="5" key="1">
    <citation type="submission" date="2016-09" db="EMBL/GenBank/DDBJ databases">
        <title>Genomics of Clostridium taeniosporum, an organism which forms endospores with ribbon-like appendages.</title>
        <authorList>
            <person name="Walker J.R."/>
        </authorList>
    </citation>
    <scope>NUCLEOTIDE SEQUENCE [LARGE SCALE GENOMIC DNA]</scope>
    <source>
        <strain evidence="5">1/k</strain>
    </source>
</reference>
<dbReference type="InterPro" id="IPR033875">
    <property type="entry name" value="FlhG"/>
</dbReference>
<dbReference type="PIRSF" id="PIRSF003092">
    <property type="entry name" value="MinD"/>
    <property type="match status" value="1"/>
</dbReference>
<gene>
    <name evidence="4" type="ORF">BGI42_04090</name>
</gene>
<feature type="domain" description="AAA" evidence="3">
    <location>
        <begin position="24"/>
        <end position="189"/>
    </location>
</feature>
<dbReference type="InterPro" id="IPR025501">
    <property type="entry name" value="MinD_FleN"/>
</dbReference>
<dbReference type="Proteomes" id="UP000094652">
    <property type="component" value="Chromosome"/>
</dbReference>
<accession>A0A1D7XHY2</accession>
<evidence type="ECO:0000313" key="5">
    <source>
        <dbReference type="Proteomes" id="UP000094652"/>
    </source>
</evidence>
<evidence type="ECO:0000313" key="4">
    <source>
        <dbReference type="EMBL" id="AOR22945.1"/>
    </source>
</evidence>
<dbReference type="AlphaFoldDB" id="A0A1D7XHY2"/>
<dbReference type="Gene3D" id="3.40.50.300">
    <property type="entry name" value="P-loop containing nucleotide triphosphate hydrolases"/>
    <property type="match status" value="1"/>
</dbReference>
<dbReference type="InterPro" id="IPR027417">
    <property type="entry name" value="P-loop_NTPase"/>
</dbReference>
<dbReference type="PANTHER" id="PTHR43384">
    <property type="entry name" value="SEPTUM SITE-DETERMINING PROTEIN MIND HOMOLOG, CHLOROPLASTIC-RELATED"/>
    <property type="match status" value="1"/>
</dbReference>
<dbReference type="Pfam" id="PF13614">
    <property type="entry name" value="AAA_31"/>
    <property type="match status" value="1"/>
</dbReference>
<dbReference type="CDD" id="cd02038">
    <property type="entry name" value="FlhG-like"/>
    <property type="match status" value="1"/>
</dbReference>
<dbReference type="InterPro" id="IPR025669">
    <property type="entry name" value="AAA_dom"/>
</dbReference>
<organism evidence="4 5">
    <name type="scientific">Clostridium taeniosporum</name>
    <dbReference type="NCBI Taxonomy" id="394958"/>
    <lineage>
        <taxon>Bacteria</taxon>
        <taxon>Bacillati</taxon>
        <taxon>Bacillota</taxon>
        <taxon>Clostridia</taxon>
        <taxon>Eubacteriales</taxon>
        <taxon>Clostridiaceae</taxon>
        <taxon>Clostridium</taxon>
    </lineage>
</organism>
<protein>
    <submittedName>
        <fullName evidence="4">MinD/ParA family protein</fullName>
    </submittedName>
</protein>
<dbReference type="GO" id="GO:0005524">
    <property type="term" value="F:ATP binding"/>
    <property type="evidence" value="ECO:0007669"/>
    <property type="project" value="UniProtKB-KW"/>
</dbReference>
<dbReference type="EMBL" id="CP017253">
    <property type="protein sequence ID" value="AOR22945.1"/>
    <property type="molecule type" value="Genomic_DNA"/>
</dbReference>
<dbReference type="RefSeq" id="WP_069679102.1">
    <property type="nucleotide sequence ID" value="NZ_CP017253.2"/>
</dbReference>
<evidence type="ECO:0000256" key="1">
    <source>
        <dbReference type="ARBA" id="ARBA00022741"/>
    </source>
</evidence>
<name>A0A1D7XHY2_9CLOT</name>
<keyword evidence="1" id="KW-0547">Nucleotide-binding</keyword>
<proteinExistence type="predicted"/>
<dbReference type="KEGG" id="ctae:BGI42_04090"/>
<keyword evidence="2" id="KW-0067">ATP-binding</keyword>
<dbReference type="InterPro" id="IPR050625">
    <property type="entry name" value="ParA/MinD_ATPase"/>
</dbReference>
<dbReference type="SUPFAM" id="SSF52540">
    <property type="entry name" value="P-loop containing nucleoside triphosphate hydrolases"/>
    <property type="match status" value="1"/>
</dbReference>
<keyword evidence="5" id="KW-1185">Reference proteome</keyword>